<reference evidence="6 7" key="1">
    <citation type="submission" date="2022-11" db="EMBL/GenBank/DDBJ databases">
        <title>Haliovirga abyssi gen. nov., sp. nov., a mesophilic fermentative bacterium isolated from the Iheya North hydrothermal field and the proposal of Haliovirgaceae fam. nov.</title>
        <authorList>
            <person name="Miyazaki U."/>
            <person name="Tame A."/>
            <person name="Miyazaki J."/>
            <person name="Takai K."/>
            <person name="Sawayama S."/>
            <person name="Kitajima M."/>
            <person name="Okamoto A."/>
            <person name="Nakagawa S."/>
        </authorList>
    </citation>
    <scope>NUCLEOTIDE SEQUENCE [LARGE SCALE GENOMIC DNA]</scope>
    <source>
        <strain evidence="6 7">IC12</strain>
    </source>
</reference>
<feature type="domain" description="Glycosyltransferase 2-like" evidence="5">
    <location>
        <begin position="38"/>
        <end position="174"/>
    </location>
</feature>
<dbReference type="PANTHER" id="PTHR43630:SF1">
    <property type="entry name" value="POLY-BETA-1,6-N-ACETYL-D-GLUCOSAMINE SYNTHASE"/>
    <property type="match status" value="1"/>
</dbReference>
<evidence type="ECO:0000313" key="6">
    <source>
        <dbReference type="EMBL" id="BDU50710.1"/>
    </source>
</evidence>
<evidence type="ECO:0000256" key="4">
    <source>
        <dbReference type="SAM" id="Phobius"/>
    </source>
</evidence>
<dbReference type="Proteomes" id="UP001321582">
    <property type="component" value="Chromosome"/>
</dbReference>
<keyword evidence="3 6" id="KW-0808">Transferase</keyword>
<dbReference type="SUPFAM" id="SSF53448">
    <property type="entry name" value="Nucleotide-diphospho-sugar transferases"/>
    <property type="match status" value="1"/>
</dbReference>
<accession>A0AAU9DBQ1</accession>
<keyword evidence="7" id="KW-1185">Reference proteome</keyword>
<evidence type="ECO:0000256" key="1">
    <source>
        <dbReference type="ARBA" id="ARBA00006739"/>
    </source>
</evidence>
<dbReference type="Gene3D" id="3.90.550.10">
    <property type="entry name" value="Spore Coat Polysaccharide Biosynthesis Protein SpsA, Chain A"/>
    <property type="match status" value="1"/>
</dbReference>
<evidence type="ECO:0000259" key="5">
    <source>
        <dbReference type="Pfam" id="PF00535"/>
    </source>
</evidence>
<dbReference type="KEGG" id="haby:HLVA_12790"/>
<dbReference type="GO" id="GO:0016757">
    <property type="term" value="F:glycosyltransferase activity"/>
    <property type="evidence" value="ECO:0007669"/>
    <property type="project" value="UniProtKB-KW"/>
</dbReference>
<evidence type="ECO:0000256" key="2">
    <source>
        <dbReference type="ARBA" id="ARBA00022676"/>
    </source>
</evidence>
<dbReference type="EMBL" id="AP027059">
    <property type="protein sequence ID" value="BDU50710.1"/>
    <property type="molecule type" value="Genomic_DNA"/>
</dbReference>
<comment type="similarity">
    <text evidence="1">Belongs to the glycosyltransferase 2 family.</text>
</comment>
<keyword evidence="4" id="KW-0472">Membrane</keyword>
<feature type="transmembrane region" description="Helical" evidence="4">
    <location>
        <begin position="266"/>
        <end position="287"/>
    </location>
</feature>
<organism evidence="6 7">
    <name type="scientific">Haliovirga abyssi</name>
    <dbReference type="NCBI Taxonomy" id="2996794"/>
    <lineage>
        <taxon>Bacteria</taxon>
        <taxon>Fusobacteriati</taxon>
        <taxon>Fusobacteriota</taxon>
        <taxon>Fusobacteriia</taxon>
        <taxon>Fusobacteriales</taxon>
        <taxon>Haliovirgaceae</taxon>
        <taxon>Haliovirga</taxon>
    </lineage>
</organism>
<gene>
    <name evidence="6" type="ORF">HLVA_12790</name>
</gene>
<keyword evidence="2" id="KW-0328">Glycosyltransferase</keyword>
<dbReference type="Pfam" id="PF00535">
    <property type="entry name" value="Glycos_transf_2"/>
    <property type="match status" value="1"/>
</dbReference>
<protein>
    <submittedName>
        <fullName evidence="6">Glycosyl transferase</fullName>
    </submittedName>
</protein>
<sequence length="367" mass="42461">MIMFLYFLIVVFFISSGVYKKRYIRNMASKNVYSEKISIIIPAKDEENNIETILTSCLNQNYSKELYEVVLINDRSKDKTLELAKKFEKEFKNLKIITIKKKESNLYGKQNALDVGIKNATGDLILITDADCKINKNWVRRMSKYFAGKDLGMVIGKTEITHMQNPNFLYRLQTVAHRFLMEIAQVPIMFGYYTSGIGNNLAFRKNAYIKIGGYENLGESILDDEILIRGFARKGYKLAAGFTKNSIVETNPMKSYKELFNQHKRWIVGSLNIFTPSGLLVFVQYFFNIYTIYSLFTGDKSVIFKLIGDYLLYSKLDIENGRILRIVDKIAIVFFVPFYITALGTAAIINPKTNWKEQKYKKKILKK</sequence>
<name>A0AAU9DBQ1_9FUSO</name>
<dbReference type="InterPro" id="IPR029044">
    <property type="entry name" value="Nucleotide-diphossugar_trans"/>
</dbReference>
<keyword evidence="4" id="KW-1133">Transmembrane helix</keyword>
<proteinExistence type="inferred from homology"/>
<keyword evidence="4" id="KW-0812">Transmembrane</keyword>
<evidence type="ECO:0000256" key="3">
    <source>
        <dbReference type="ARBA" id="ARBA00022679"/>
    </source>
</evidence>
<feature type="transmembrane region" description="Helical" evidence="4">
    <location>
        <begin position="330"/>
        <end position="349"/>
    </location>
</feature>
<dbReference type="InterPro" id="IPR001173">
    <property type="entry name" value="Glyco_trans_2-like"/>
</dbReference>
<evidence type="ECO:0000313" key="7">
    <source>
        <dbReference type="Proteomes" id="UP001321582"/>
    </source>
</evidence>
<dbReference type="AlphaFoldDB" id="A0AAU9DBQ1"/>
<dbReference type="PANTHER" id="PTHR43630">
    <property type="entry name" value="POLY-BETA-1,6-N-ACETYL-D-GLUCOSAMINE SYNTHASE"/>
    <property type="match status" value="1"/>
</dbReference>